<dbReference type="PRINTS" id="PR00038">
    <property type="entry name" value="HTHLUXR"/>
</dbReference>
<dbReference type="Gene3D" id="1.10.10.10">
    <property type="entry name" value="Winged helix-like DNA-binding domain superfamily/Winged helix DNA-binding domain"/>
    <property type="match status" value="1"/>
</dbReference>
<dbReference type="PROSITE" id="PS00622">
    <property type="entry name" value="HTH_LUXR_1"/>
    <property type="match status" value="1"/>
</dbReference>
<dbReference type="CDD" id="cd06170">
    <property type="entry name" value="LuxR_C_like"/>
    <property type="match status" value="1"/>
</dbReference>
<dbReference type="Proteomes" id="UP000192445">
    <property type="component" value="Chromosome"/>
</dbReference>
<keyword evidence="2" id="KW-0238">DNA-binding</keyword>
<dbReference type="OrthoDB" id="3171430at2"/>
<dbReference type="AlphaFoldDB" id="A0A1V0UHY3"/>
<keyword evidence="1" id="KW-0805">Transcription regulation</keyword>
<dbReference type="PANTHER" id="PTHR44688">
    <property type="entry name" value="DNA-BINDING TRANSCRIPTIONAL ACTIVATOR DEVR_DOSR"/>
    <property type="match status" value="1"/>
</dbReference>
<dbReference type="InterPro" id="IPR000792">
    <property type="entry name" value="Tscrpt_reg_LuxR_C"/>
</dbReference>
<dbReference type="Gene3D" id="3.30.565.10">
    <property type="entry name" value="Histidine kinase-like ATPase, C-terminal domain"/>
    <property type="match status" value="1"/>
</dbReference>
<dbReference type="STRING" id="1935.B1H20_28235"/>
<organism evidence="5 6">
    <name type="scientific">Streptomyces violaceoruber</name>
    <dbReference type="NCBI Taxonomy" id="1935"/>
    <lineage>
        <taxon>Bacteria</taxon>
        <taxon>Bacillati</taxon>
        <taxon>Actinomycetota</taxon>
        <taxon>Actinomycetes</taxon>
        <taxon>Kitasatosporales</taxon>
        <taxon>Streptomycetaceae</taxon>
        <taxon>Streptomyces</taxon>
        <taxon>Streptomyces violaceoruber group</taxon>
    </lineage>
</organism>
<dbReference type="InterPro" id="IPR016032">
    <property type="entry name" value="Sig_transdc_resp-reg_C-effctor"/>
</dbReference>
<feature type="domain" description="HTH luxR-type" evidence="4">
    <location>
        <begin position="355"/>
        <end position="420"/>
    </location>
</feature>
<reference evidence="5 6" key="1">
    <citation type="submission" date="2017-03" db="EMBL/GenBank/DDBJ databases">
        <title>Complete Genome Sequence of a natural compounds producer, Streptomyces violaceus S21.</title>
        <authorList>
            <person name="Zhong C."/>
            <person name="Zhao Z."/>
            <person name="Fu J."/>
            <person name="Zong G."/>
            <person name="Qin R."/>
            <person name="Cao G."/>
        </authorList>
    </citation>
    <scope>NUCLEOTIDE SEQUENCE [LARGE SCALE GENOMIC DNA]</scope>
    <source>
        <strain evidence="5 6">S21</strain>
    </source>
</reference>
<dbReference type="GO" id="GO:0003677">
    <property type="term" value="F:DNA binding"/>
    <property type="evidence" value="ECO:0007669"/>
    <property type="project" value="UniProtKB-KW"/>
</dbReference>
<evidence type="ECO:0000256" key="2">
    <source>
        <dbReference type="ARBA" id="ARBA00023125"/>
    </source>
</evidence>
<evidence type="ECO:0000313" key="6">
    <source>
        <dbReference type="Proteomes" id="UP000192445"/>
    </source>
</evidence>
<sequence>MSTIDWSSPASVTSALADVQRAPLGDVLRRLSALVAPLVPHTAAVQLTGFCGHSPLKAHGGDDTAEAVTGADLDSLAPQVPVGAPWRGTAHLGGADRTVTAVAAAAPDGDESLLVLIGTPADPLPSAAAELLQSIWDVITAHLLHRALDPEPAQLARSRAASGERRRVTAELTGSHSVTLTALLATLRSRSLSDVAARQTAADLAASALIDLRRAAREDPADSDARRVFEDLTAELGPIRRYSDVRLSLRPPETDRSIPSETVYAARSVTLTAVLDAFAQDTVRRVHVGWGLGDDALTVTVRDDGTNTRADTGTAARRLHRIAAAAGGEAARDTEPEWGTTVTATFPLDPAEAAAPSPLDGLAPRELDVLTGLARGLSNRAVAEELHIGETTVKFHVRNILKKLDVSSRGQAAALARDAGLTPPRQP</sequence>
<evidence type="ECO:0000256" key="1">
    <source>
        <dbReference type="ARBA" id="ARBA00023015"/>
    </source>
</evidence>
<dbReference type="RefSeq" id="WP_083193455.1">
    <property type="nucleotide sequence ID" value="NZ_CP020570.1"/>
</dbReference>
<dbReference type="SUPFAM" id="SSF46894">
    <property type="entry name" value="C-terminal effector domain of the bipartite response regulators"/>
    <property type="match status" value="1"/>
</dbReference>
<gene>
    <name evidence="5" type="ORF">B1H20_28235</name>
</gene>
<dbReference type="InterPro" id="IPR036388">
    <property type="entry name" value="WH-like_DNA-bd_sf"/>
</dbReference>
<dbReference type="PANTHER" id="PTHR44688:SF16">
    <property type="entry name" value="DNA-BINDING TRANSCRIPTIONAL ACTIVATOR DEVR_DOSR"/>
    <property type="match status" value="1"/>
</dbReference>
<evidence type="ECO:0000313" key="5">
    <source>
        <dbReference type="EMBL" id="ARF64855.1"/>
    </source>
</evidence>
<dbReference type="SUPFAM" id="SSF55874">
    <property type="entry name" value="ATPase domain of HSP90 chaperone/DNA topoisomerase II/histidine kinase"/>
    <property type="match status" value="1"/>
</dbReference>
<dbReference type="Pfam" id="PF00196">
    <property type="entry name" value="GerE"/>
    <property type="match status" value="1"/>
</dbReference>
<dbReference type="EMBL" id="CP020570">
    <property type="protein sequence ID" value="ARF64855.1"/>
    <property type="molecule type" value="Genomic_DNA"/>
</dbReference>
<keyword evidence="3" id="KW-0804">Transcription</keyword>
<dbReference type="SMART" id="SM00421">
    <property type="entry name" value="HTH_LUXR"/>
    <property type="match status" value="1"/>
</dbReference>
<evidence type="ECO:0000256" key="3">
    <source>
        <dbReference type="ARBA" id="ARBA00023163"/>
    </source>
</evidence>
<dbReference type="PROSITE" id="PS50043">
    <property type="entry name" value="HTH_LUXR_2"/>
    <property type="match status" value="1"/>
</dbReference>
<accession>A0A1V0UHY3</accession>
<proteinExistence type="predicted"/>
<protein>
    <recommendedName>
        <fullName evidence="4">HTH luxR-type domain-containing protein</fullName>
    </recommendedName>
</protein>
<dbReference type="InterPro" id="IPR036890">
    <property type="entry name" value="HATPase_C_sf"/>
</dbReference>
<dbReference type="GO" id="GO:0006355">
    <property type="term" value="P:regulation of DNA-templated transcription"/>
    <property type="evidence" value="ECO:0007669"/>
    <property type="project" value="InterPro"/>
</dbReference>
<evidence type="ECO:0000259" key="4">
    <source>
        <dbReference type="PROSITE" id="PS50043"/>
    </source>
</evidence>
<dbReference type="KEGG" id="svu:B1H20_28235"/>
<name>A0A1V0UHY3_STRVN</name>